<gene>
    <name evidence="5" type="ORF">A2Y85_01180</name>
</gene>
<accession>A0A1F4UFU7</accession>
<name>A0A1F4UFU7_UNCW3</name>
<keyword evidence="3" id="KW-0411">Iron-sulfur</keyword>
<keyword evidence="2" id="KW-0408">Iron</keyword>
<organism evidence="5 6">
    <name type="scientific">candidate division WOR-3 bacterium RBG_13_43_14</name>
    <dbReference type="NCBI Taxonomy" id="1802590"/>
    <lineage>
        <taxon>Bacteria</taxon>
        <taxon>Bacteria division WOR-3</taxon>
    </lineage>
</organism>
<dbReference type="PROSITE" id="PS00198">
    <property type="entry name" value="4FE4S_FER_1"/>
    <property type="match status" value="1"/>
</dbReference>
<dbReference type="PROSITE" id="PS51379">
    <property type="entry name" value="4FE4S_FER_2"/>
    <property type="match status" value="2"/>
</dbReference>
<dbReference type="InterPro" id="IPR017900">
    <property type="entry name" value="4Fe4S_Fe_S_CS"/>
</dbReference>
<evidence type="ECO:0000259" key="4">
    <source>
        <dbReference type="PROSITE" id="PS51379"/>
    </source>
</evidence>
<dbReference type="Proteomes" id="UP000177025">
    <property type="component" value="Unassembled WGS sequence"/>
</dbReference>
<feature type="domain" description="4Fe-4S ferredoxin-type" evidence="4">
    <location>
        <begin position="267"/>
        <end position="292"/>
    </location>
</feature>
<comment type="caution">
    <text evidence="5">The sequence shown here is derived from an EMBL/GenBank/DDBJ whole genome shotgun (WGS) entry which is preliminary data.</text>
</comment>
<feature type="domain" description="4Fe-4S ferredoxin-type" evidence="4">
    <location>
        <begin position="296"/>
        <end position="325"/>
    </location>
</feature>
<sequence length="352" mass="39516">MHFDIYEHLAGLLDQLPNGFPRTESRVEIRLLKKIFSPEEANVAVNLTGKMEPLDKIAERLNMEIKDTRTILISMASKLMVLFDKIDGKMHFRLAPFIVGIYEGQLDYMDKELAELFEQYMNEGGAAGIMKPRPALQRVVPAMNTVKTEWIMSYDNVHKLLELAKVFGVRDCICRVQQDKLGKRRCDHTIKACVYFSDSERPPRPEDITKAEAIAILDAAEKEGLVHSVSNVANGVFYFCNCCGCCCGILRGITDYGIEKSVAAANYYAIIDQDKCTSCALCLERCQINAITDETGLFVVSRNKCIGCGLCVGGCPSEAVSLNLRPESEIIHPPEDFDEWERKRAENRQGVK</sequence>
<proteinExistence type="predicted"/>
<dbReference type="InterPro" id="IPR017896">
    <property type="entry name" value="4Fe4S_Fe-S-bd"/>
</dbReference>
<protein>
    <recommendedName>
        <fullName evidence="4">4Fe-4S ferredoxin-type domain-containing protein</fullName>
    </recommendedName>
</protein>
<dbReference type="Gene3D" id="3.30.70.20">
    <property type="match status" value="1"/>
</dbReference>
<reference evidence="5 6" key="1">
    <citation type="journal article" date="2016" name="Nat. Commun.">
        <title>Thousands of microbial genomes shed light on interconnected biogeochemical processes in an aquifer system.</title>
        <authorList>
            <person name="Anantharaman K."/>
            <person name="Brown C.T."/>
            <person name="Hug L.A."/>
            <person name="Sharon I."/>
            <person name="Castelle C.J."/>
            <person name="Probst A.J."/>
            <person name="Thomas B.C."/>
            <person name="Singh A."/>
            <person name="Wilkins M.J."/>
            <person name="Karaoz U."/>
            <person name="Brodie E.L."/>
            <person name="Williams K.H."/>
            <person name="Hubbard S.S."/>
            <person name="Banfield J.F."/>
        </authorList>
    </citation>
    <scope>NUCLEOTIDE SEQUENCE [LARGE SCALE GENOMIC DNA]</scope>
</reference>
<evidence type="ECO:0000313" key="6">
    <source>
        <dbReference type="Proteomes" id="UP000177025"/>
    </source>
</evidence>
<dbReference type="EMBL" id="MEUM01000007">
    <property type="protein sequence ID" value="OGC43811.1"/>
    <property type="molecule type" value="Genomic_DNA"/>
</dbReference>
<dbReference type="AlphaFoldDB" id="A0A1F4UFU7"/>
<evidence type="ECO:0000256" key="1">
    <source>
        <dbReference type="ARBA" id="ARBA00022723"/>
    </source>
</evidence>
<evidence type="ECO:0000313" key="5">
    <source>
        <dbReference type="EMBL" id="OGC43811.1"/>
    </source>
</evidence>
<dbReference type="SUPFAM" id="SSF54862">
    <property type="entry name" value="4Fe-4S ferredoxins"/>
    <property type="match status" value="1"/>
</dbReference>
<dbReference type="GO" id="GO:0051536">
    <property type="term" value="F:iron-sulfur cluster binding"/>
    <property type="evidence" value="ECO:0007669"/>
    <property type="project" value="UniProtKB-KW"/>
</dbReference>
<evidence type="ECO:0000256" key="3">
    <source>
        <dbReference type="ARBA" id="ARBA00023014"/>
    </source>
</evidence>
<keyword evidence="1" id="KW-0479">Metal-binding</keyword>
<dbReference type="Pfam" id="PF14697">
    <property type="entry name" value="Fer4_21"/>
    <property type="match status" value="1"/>
</dbReference>
<dbReference type="GO" id="GO:0046872">
    <property type="term" value="F:metal ion binding"/>
    <property type="evidence" value="ECO:0007669"/>
    <property type="project" value="UniProtKB-KW"/>
</dbReference>
<evidence type="ECO:0000256" key="2">
    <source>
        <dbReference type="ARBA" id="ARBA00023004"/>
    </source>
</evidence>